<accession>A0A2S0WDB5</accession>
<protein>
    <submittedName>
        <fullName evidence="1">Uncharacterized protein</fullName>
    </submittedName>
</protein>
<name>A0A2S0WDB5_9CORY</name>
<sequence>MVHGPTSYLLAPSAWGAGEEIPVVDVVQAILFGGLADPSTTTYLDVSLEPDPLTRGWRVRTSDGCIIGAVEEGERQRFEALDRVHAAGHVPTTVAGAQIDTSRGAFLLDVYLPPAQLCVPRNNCPAGRAVLPAGDMYPVDASRGELDAAELAGRSPGQWIVGLDLVRDVVVASLGGRVLGPLGDDDSAALAPLVAGGAACARAHVLEGMVGLDVSAGAPAPLPAIAEERFEPVEAWHVTDFPDGTWGITVERDRAVDEEDRAHPAAGARRVSSPAAGIDFTPTTSFRASAVTYLTEVEKLALLRRQDSHRGSGRHRAG</sequence>
<organism evidence="1 2">
    <name type="scientific">Corynebacterium liangguodongii</name>
    <dbReference type="NCBI Taxonomy" id="2079535"/>
    <lineage>
        <taxon>Bacteria</taxon>
        <taxon>Bacillati</taxon>
        <taxon>Actinomycetota</taxon>
        <taxon>Actinomycetes</taxon>
        <taxon>Mycobacteriales</taxon>
        <taxon>Corynebacteriaceae</taxon>
        <taxon>Corynebacterium</taxon>
    </lineage>
</organism>
<keyword evidence="2" id="KW-1185">Reference proteome</keyword>
<dbReference type="AlphaFoldDB" id="A0A2S0WDB5"/>
<evidence type="ECO:0000313" key="2">
    <source>
        <dbReference type="Proteomes" id="UP000244754"/>
    </source>
</evidence>
<dbReference type="EMBL" id="CP026948">
    <property type="protein sequence ID" value="AWB83765.1"/>
    <property type="molecule type" value="Genomic_DNA"/>
</dbReference>
<evidence type="ECO:0000313" key="1">
    <source>
        <dbReference type="EMBL" id="AWB83765.1"/>
    </source>
</evidence>
<gene>
    <name evidence="1" type="ORF">C3E79_04090</name>
</gene>
<reference evidence="2" key="1">
    <citation type="submission" date="2018-01" db="EMBL/GenBank/DDBJ databases">
        <authorList>
            <person name="Li J."/>
        </authorList>
    </citation>
    <scope>NUCLEOTIDE SEQUENCE [LARGE SCALE GENOMIC DNA]</scope>
    <source>
        <strain evidence="2">2184</strain>
    </source>
</reference>
<dbReference type="Proteomes" id="UP000244754">
    <property type="component" value="Chromosome"/>
</dbReference>
<dbReference type="KEGG" id="clia:C3E79_04090"/>
<proteinExistence type="predicted"/>